<dbReference type="EMBL" id="JAUSVY010000002">
    <property type="protein sequence ID" value="MDQ0504429.1"/>
    <property type="molecule type" value="Genomic_DNA"/>
</dbReference>
<dbReference type="GO" id="GO:0006508">
    <property type="term" value="P:proteolysis"/>
    <property type="evidence" value="ECO:0007669"/>
    <property type="project" value="UniProtKB-KW"/>
</dbReference>
<keyword evidence="1" id="KW-0812">Transmembrane</keyword>
<dbReference type="CDD" id="cd05483">
    <property type="entry name" value="retropepsin_like_bacteria"/>
    <property type="match status" value="1"/>
</dbReference>
<feature type="transmembrane region" description="Helical" evidence="1">
    <location>
        <begin position="65"/>
        <end position="88"/>
    </location>
</feature>
<keyword evidence="2" id="KW-0378">Hydrolase</keyword>
<dbReference type="Pfam" id="PF13975">
    <property type="entry name" value="gag-asp_proteas"/>
    <property type="match status" value="1"/>
</dbReference>
<name>A0ABU0LBB2_XANAG</name>
<dbReference type="PROSITE" id="PS00141">
    <property type="entry name" value="ASP_PROTEASE"/>
    <property type="match status" value="1"/>
</dbReference>
<dbReference type="RefSeq" id="WP_237345082.1">
    <property type="nucleotide sequence ID" value="NZ_JABWGX010000007.1"/>
</dbReference>
<evidence type="ECO:0000256" key="1">
    <source>
        <dbReference type="SAM" id="Phobius"/>
    </source>
</evidence>
<keyword evidence="1" id="KW-0472">Membrane</keyword>
<evidence type="ECO:0000313" key="2">
    <source>
        <dbReference type="EMBL" id="MDQ0504429.1"/>
    </source>
</evidence>
<feature type="transmembrane region" description="Helical" evidence="1">
    <location>
        <begin position="39"/>
        <end position="58"/>
    </location>
</feature>
<keyword evidence="2" id="KW-0645">Protease</keyword>
<protein>
    <submittedName>
        <fullName evidence="2">Aspartyl protease family protein</fullName>
    </submittedName>
</protein>
<accession>A0ABU0LBB2</accession>
<dbReference type="Gene3D" id="2.40.70.10">
    <property type="entry name" value="Acid Proteases"/>
    <property type="match status" value="1"/>
</dbReference>
<sequence length="242" mass="25585">MFNRGDRLLWVLLIGLLIGLVVLVAHHDQGEVAGLSLDQFGALVALGSIGIWIGWGLLSRFHGRFADAVLAMAFWVLVAVLLAGVYTYRAPLNAFGARLMSQLVPGHALTVSTRAEATVEIERGAGGDFSVWAGINGASINMLVDTGASSVVLTQEAARAAGLPLDFLKYDVPVDTANGRVKAASVLIDNIIVGSIVERRVPALISPPGALNSSLLGMSFLSRLEAFEFRGSRLILRGARAP</sequence>
<evidence type="ECO:0000313" key="3">
    <source>
        <dbReference type="Proteomes" id="UP001241747"/>
    </source>
</evidence>
<gene>
    <name evidence="2" type="ORF">QOZ94_001203</name>
</gene>
<dbReference type="InterPro" id="IPR001969">
    <property type="entry name" value="Aspartic_peptidase_AS"/>
</dbReference>
<feature type="transmembrane region" description="Helical" evidence="1">
    <location>
        <begin position="7"/>
        <end position="27"/>
    </location>
</feature>
<dbReference type="InterPro" id="IPR034122">
    <property type="entry name" value="Retropepsin-like_bacterial"/>
</dbReference>
<dbReference type="SUPFAM" id="SSF50630">
    <property type="entry name" value="Acid proteases"/>
    <property type="match status" value="1"/>
</dbReference>
<reference evidence="2 3" key="1">
    <citation type="submission" date="2023-07" db="EMBL/GenBank/DDBJ databases">
        <title>Genomic Encyclopedia of Type Strains, Phase IV (KMG-IV): sequencing the most valuable type-strain genomes for metagenomic binning, comparative biology and taxonomic classification.</title>
        <authorList>
            <person name="Goeker M."/>
        </authorList>
    </citation>
    <scope>NUCLEOTIDE SEQUENCE [LARGE SCALE GENOMIC DNA]</scope>
    <source>
        <strain evidence="2 3">DSM 3770</strain>
    </source>
</reference>
<dbReference type="InterPro" id="IPR011969">
    <property type="entry name" value="Clan_AA_Asp_peptidase_C"/>
</dbReference>
<dbReference type="NCBIfam" id="TIGR02281">
    <property type="entry name" value="clan_AA_DTGA"/>
    <property type="match status" value="1"/>
</dbReference>
<dbReference type="InterPro" id="IPR021109">
    <property type="entry name" value="Peptidase_aspartic_dom_sf"/>
</dbReference>
<proteinExistence type="predicted"/>
<dbReference type="GO" id="GO:0008233">
    <property type="term" value="F:peptidase activity"/>
    <property type="evidence" value="ECO:0007669"/>
    <property type="project" value="UniProtKB-KW"/>
</dbReference>
<comment type="caution">
    <text evidence="2">The sequence shown here is derived from an EMBL/GenBank/DDBJ whole genome shotgun (WGS) entry which is preliminary data.</text>
</comment>
<dbReference type="Proteomes" id="UP001241747">
    <property type="component" value="Unassembled WGS sequence"/>
</dbReference>
<keyword evidence="3" id="KW-1185">Reference proteome</keyword>
<organism evidence="2 3">
    <name type="scientific">Xanthobacter agilis</name>
    <dbReference type="NCBI Taxonomy" id="47492"/>
    <lineage>
        <taxon>Bacteria</taxon>
        <taxon>Pseudomonadati</taxon>
        <taxon>Pseudomonadota</taxon>
        <taxon>Alphaproteobacteria</taxon>
        <taxon>Hyphomicrobiales</taxon>
        <taxon>Xanthobacteraceae</taxon>
        <taxon>Xanthobacter</taxon>
    </lineage>
</organism>
<keyword evidence="1" id="KW-1133">Transmembrane helix</keyword>